<evidence type="ECO:0000256" key="6">
    <source>
        <dbReference type="ARBA" id="ARBA00038076"/>
    </source>
</evidence>
<evidence type="ECO:0000259" key="9">
    <source>
        <dbReference type="Pfam" id="PF12704"/>
    </source>
</evidence>
<feature type="domain" description="ABC3 transporter permease C-terminal" evidence="8">
    <location>
        <begin position="284"/>
        <end position="394"/>
    </location>
</feature>
<dbReference type="Pfam" id="PF12704">
    <property type="entry name" value="MacB_PCD"/>
    <property type="match status" value="2"/>
</dbReference>
<proteinExistence type="inferred from homology"/>
<keyword evidence="11" id="KW-1185">Reference proteome</keyword>
<sequence length="814" mass="86484">MIRTDILVAESLQAWRTLLRKPGYVVLAVFTLALGIATTSLVFSLLDQALLRRLPFAGEDRLATLGVMVDERQNFGAPGLYAAAHEIKSFSNLGMVMMFTANSNVSSGEAVEVLSSLQADRGFLDTLGLPLAVGRNFNAEEDRPGGPGAAILSYAFWQRRFGGDPGVVDRTLRIEGQDVRIVGVLPQAFAWPDRFDILLSLQPDLANRNLSTNQYIIGRMRPGVELGAANAETESRLRTEVATHTSMSQEGKQFWNQSRIAALPLRDSVFAARSGNTLWMFFGAALCVLLVSAINLSSLMLLRTLARSHDSAVRSALGAPMQRLALPSLAEGALIGLLGVVGGVLLTWIGLRLLGGLVPAEWLRGSDVQLSLGAVAFALFVGIGVALAAALLGALRGQRMDLVRELVGGGRAGLSRGSGRLGRVLVVAQIGVAVVLLVGAALFARSLQQLATVPMGFRSENVTAFTLSPEKTLYPDRASTMQQAERIAEAMHALPGVAAVGASTNLPTNSQLNVTVSFGDGRQENVQYRPVTPEFLQVFDIPMQAGRGIDVNDRAGAEAICVVSVAFAKEYLQNDAIGKIVTLPDDGSSKPFPMRVVGIVGDVRQFGPAEPAPAIVYVPLAQMPEPLWGILRGFYPLSYAVKFKPGAETGMEQKLRDAVRSVSPQQPIGDLMPMRAVVAETTSQQKLNLLLVGLFAGLALVLAAVGLYSTMSVSVAARQHEFGVRAALGAEPSRLLKLVLRESGLQVAIGLGGGLLVALALSSVLQRFLFGIGAADPVAILFVLLVLATTGLIASLLPALRASRVPPMQALRME</sequence>
<dbReference type="InterPro" id="IPR050250">
    <property type="entry name" value="Macrolide_Exporter_MacB"/>
</dbReference>
<keyword evidence="3 7" id="KW-0812">Transmembrane</keyword>
<organism evidence="10 11">
    <name type="scientific">Lysobacter hankyongensis</name>
    <dbReference type="NCBI Taxonomy" id="1176535"/>
    <lineage>
        <taxon>Bacteria</taxon>
        <taxon>Pseudomonadati</taxon>
        <taxon>Pseudomonadota</taxon>
        <taxon>Gammaproteobacteria</taxon>
        <taxon>Lysobacterales</taxon>
        <taxon>Lysobacteraceae</taxon>
        <taxon>Lysobacter</taxon>
    </lineage>
</organism>
<feature type="transmembrane region" description="Helical" evidence="7">
    <location>
        <begin position="24"/>
        <end position="46"/>
    </location>
</feature>
<evidence type="ECO:0000256" key="2">
    <source>
        <dbReference type="ARBA" id="ARBA00022475"/>
    </source>
</evidence>
<feature type="transmembrane region" description="Helical" evidence="7">
    <location>
        <begin position="371"/>
        <end position="395"/>
    </location>
</feature>
<dbReference type="InterPro" id="IPR003838">
    <property type="entry name" value="ABC3_permease_C"/>
</dbReference>
<evidence type="ECO:0000256" key="1">
    <source>
        <dbReference type="ARBA" id="ARBA00004651"/>
    </source>
</evidence>
<accession>A0ABP9BQM1</accession>
<feature type="transmembrane region" description="Helical" evidence="7">
    <location>
        <begin position="324"/>
        <end position="351"/>
    </location>
</feature>
<evidence type="ECO:0000256" key="4">
    <source>
        <dbReference type="ARBA" id="ARBA00022989"/>
    </source>
</evidence>
<feature type="transmembrane region" description="Helical" evidence="7">
    <location>
        <begin position="424"/>
        <end position="444"/>
    </location>
</feature>
<name>A0ABP9BQM1_9GAMM</name>
<reference evidence="11" key="1">
    <citation type="journal article" date="2019" name="Int. J. Syst. Evol. Microbiol.">
        <title>The Global Catalogue of Microorganisms (GCM) 10K type strain sequencing project: providing services to taxonomists for standard genome sequencing and annotation.</title>
        <authorList>
            <consortium name="The Broad Institute Genomics Platform"/>
            <consortium name="The Broad Institute Genome Sequencing Center for Infectious Disease"/>
            <person name="Wu L."/>
            <person name="Ma J."/>
        </authorList>
    </citation>
    <scope>NUCLEOTIDE SEQUENCE [LARGE SCALE GENOMIC DNA]</scope>
    <source>
        <strain evidence="11">JCM 18204</strain>
    </source>
</reference>
<comment type="similarity">
    <text evidence="6">Belongs to the ABC-4 integral membrane protein family.</text>
</comment>
<evidence type="ECO:0000313" key="10">
    <source>
        <dbReference type="EMBL" id="GAA4797839.1"/>
    </source>
</evidence>
<protein>
    <submittedName>
        <fullName evidence="10">ABC transporter permease</fullName>
    </submittedName>
</protein>
<comment type="subcellular location">
    <subcellularLocation>
        <location evidence="1">Cell membrane</location>
        <topology evidence="1">Multi-pass membrane protein</topology>
    </subcellularLocation>
</comment>
<dbReference type="PANTHER" id="PTHR30572:SF4">
    <property type="entry name" value="ABC TRANSPORTER PERMEASE YTRF"/>
    <property type="match status" value="1"/>
</dbReference>
<evidence type="ECO:0000313" key="11">
    <source>
        <dbReference type="Proteomes" id="UP001499959"/>
    </source>
</evidence>
<feature type="transmembrane region" description="Helical" evidence="7">
    <location>
        <begin position="744"/>
        <end position="765"/>
    </location>
</feature>
<dbReference type="InterPro" id="IPR025857">
    <property type="entry name" value="MacB_PCD"/>
</dbReference>
<evidence type="ECO:0000256" key="5">
    <source>
        <dbReference type="ARBA" id="ARBA00023136"/>
    </source>
</evidence>
<evidence type="ECO:0000259" key="8">
    <source>
        <dbReference type="Pfam" id="PF02687"/>
    </source>
</evidence>
<keyword evidence="5 7" id="KW-0472">Membrane</keyword>
<feature type="transmembrane region" description="Helical" evidence="7">
    <location>
        <begin position="687"/>
        <end position="708"/>
    </location>
</feature>
<dbReference type="Proteomes" id="UP001499959">
    <property type="component" value="Unassembled WGS sequence"/>
</dbReference>
<feature type="transmembrane region" description="Helical" evidence="7">
    <location>
        <begin position="278"/>
        <end position="303"/>
    </location>
</feature>
<feature type="domain" description="MacB-like periplasmic core" evidence="9">
    <location>
        <begin position="430"/>
        <end position="648"/>
    </location>
</feature>
<comment type="caution">
    <text evidence="10">The sequence shown here is derived from an EMBL/GenBank/DDBJ whole genome shotgun (WGS) entry which is preliminary data.</text>
</comment>
<keyword evidence="4 7" id="KW-1133">Transmembrane helix</keyword>
<evidence type="ECO:0000256" key="7">
    <source>
        <dbReference type="SAM" id="Phobius"/>
    </source>
</evidence>
<dbReference type="NCBIfam" id="TIGR03434">
    <property type="entry name" value="ADOP"/>
    <property type="match status" value="1"/>
</dbReference>
<gene>
    <name evidence="10" type="ORF">GCM10023307_24700</name>
</gene>
<keyword evidence="2" id="KW-1003">Cell membrane</keyword>
<evidence type="ECO:0000256" key="3">
    <source>
        <dbReference type="ARBA" id="ARBA00022692"/>
    </source>
</evidence>
<dbReference type="InterPro" id="IPR017800">
    <property type="entry name" value="ADOP"/>
</dbReference>
<dbReference type="EMBL" id="BAABJE010000014">
    <property type="protein sequence ID" value="GAA4797839.1"/>
    <property type="molecule type" value="Genomic_DNA"/>
</dbReference>
<dbReference type="Pfam" id="PF02687">
    <property type="entry name" value="FtsX"/>
    <property type="match status" value="2"/>
</dbReference>
<dbReference type="PANTHER" id="PTHR30572">
    <property type="entry name" value="MEMBRANE COMPONENT OF TRANSPORTER-RELATED"/>
    <property type="match status" value="1"/>
</dbReference>
<dbReference type="RefSeq" id="WP_345303647.1">
    <property type="nucleotide sequence ID" value="NZ_BAABJE010000014.1"/>
</dbReference>
<feature type="transmembrane region" description="Helical" evidence="7">
    <location>
        <begin position="777"/>
        <end position="800"/>
    </location>
</feature>
<feature type="domain" description="MacB-like periplasmic core" evidence="9">
    <location>
        <begin position="26"/>
        <end position="234"/>
    </location>
</feature>
<feature type="domain" description="ABC3 transporter permease C-terminal" evidence="8">
    <location>
        <begin position="694"/>
        <end position="807"/>
    </location>
</feature>